<sequence>MRDTQSPRQEMGVYIGLTLQGENKWAQVFSDCKYGCSGAPSPHSRFPPTPVLPLSQGESAARALARTWGSGPGIQEEAVRLL</sequence>
<dbReference type="Proteomes" id="UP001187343">
    <property type="component" value="Unassembled WGS sequence"/>
</dbReference>
<evidence type="ECO:0000313" key="2">
    <source>
        <dbReference type="Proteomes" id="UP001187343"/>
    </source>
</evidence>
<gene>
    <name evidence="1" type="ORF">Q8A67_021392</name>
</gene>
<comment type="caution">
    <text evidence="1">The sequence shown here is derived from an EMBL/GenBank/DDBJ whole genome shotgun (WGS) entry which is preliminary data.</text>
</comment>
<reference evidence="1" key="1">
    <citation type="submission" date="2023-08" db="EMBL/GenBank/DDBJ databases">
        <title>Chromosome-level Genome Assembly of mud carp (Cirrhinus molitorella).</title>
        <authorList>
            <person name="Liu H."/>
        </authorList>
    </citation>
    <scope>NUCLEOTIDE SEQUENCE</scope>
    <source>
        <strain evidence="1">Prfri</strain>
        <tissue evidence="1">Muscle</tissue>
    </source>
</reference>
<dbReference type="EMBL" id="JAUYZG010000021">
    <property type="protein sequence ID" value="KAK2874239.1"/>
    <property type="molecule type" value="Genomic_DNA"/>
</dbReference>
<accession>A0AA88TBX3</accession>
<keyword evidence="2" id="KW-1185">Reference proteome</keyword>
<protein>
    <submittedName>
        <fullName evidence="1">Uncharacterized protein</fullName>
    </submittedName>
</protein>
<name>A0AA88TBX3_9TELE</name>
<evidence type="ECO:0000313" key="1">
    <source>
        <dbReference type="EMBL" id="KAK2874239.1"/>
    </source>
</evidence>
<proteinExistence type="predicted"/>
<organism evidence="1 2">
    <name type="scientific">Cirrhinus molitorella</name>
    <name type="common">mud carp</name>
    <dbReference type="NCBI Taxonomy" id="172907"/>
    <lineage>
        <taxon>Eukaryota</taxon>
        <taxon>Metazoa</taxon>
        <taxon>Chordata</taxon>
        <taxon>Craniata</taxon>
        <taxon>Vertebrata</taxon>
        <taxon>Euteleostomi</taxon>
        <taxon>Actinopterygii</taxon>
        <taxon>Neopterygii</taxon>
        <taxon>Teleostei</taxon>
        <taxon>Ostariophysi</taxon>
        <taxon>Cypriniformes</taxon>
        <taxon>Cyprinidae</taxon>
        <taxon>Labeoninae</taxon>
        <taxon>Labeonini</taxon>
        <taxon>Cirrhinus</taxon>
    </lineage>
</organism>
<dbReference type="AlphaFoldDB" id="A0AA88TBX3"/>